<accession>A0A812WHA4</accession>
<evidence type="ECO:0000256" key="2">
    <source>
        <dbReference type="ARBA" id="ARBA00022980"/>
    </source>
</evidence>
<dbReference type="Gene3D" id="1.10.287.10">
    <property type="entry name" value="S15/NS1, RNA-binding"/>
    <property type="match status" value="1"/>
</dbReference>
<dbReference type="SUPFAM" id="SSF47060">
    <property type="entry name" value="S15/NS1 RNA-binding domain"/>
    <property type="match status" value="1"/>
</dbReference>
<dbReference type="Pfam" id="PF00312">
    <property type="entry name" value="Ribosomal_S15"/>
    <property type="match status" value="1"/>
</dbReference>
<dbReference type="PANTHER" id="PTHR13302">
    <property type="entry name" value="CONSERVED OLIGOMERIC GOLGI COMPLEX COMPONENT 3"/>
    <property type="match status" value="1"/>
</dbReference>
<gene>
    <name evidence="5" type="primary">COG3</name>
    <name evidence="5" type="ORF">SPIL2461_LOCUS18536</name>
</gene>
<dbReference type="GO" id="GO:0017119">
    <property type="term" value="C:Golgi transport complex"/>
    <property type="evidence" value="ECO:0007669"/>
    <property type="project" value="TreeGrafter"/>
</dbReference>
<dbReference type="EMBL" id="CAJNIZ010043877">
    <property type="protein sequence ID" value="CAE7671608.1"/>
    <property type="molecule type" value="Genomic_DNA"/>
</dbReference>
<dbReference type="SMART" id="SM01387">
    <property type="entry name" value="Ribosomal_S15"/>
    <property type="match status" value="1"/>
</dbReference>
<dbReference type="FunFam" id="1.10.287.10:FF:000003">
    <property type="entry name" value="40S ribosomal protein S13"/>
    <property type="match status" value="1"/>
</dbReference>
<dbReference type="InterPro" id="IPR007265">
    <property type="entry name" value="COG_su3"/>
</dbReference>
<dbReference type="GO" id="GO:0006891">
    <property type="term" value="P:intra-Golgi vesicle-mediated transport"/>
    <property type="evidence" value="ECO:0007669"/>
    <property type="project" value="TreeGrafter"/>
</dbReference>
<dbReference type="PANTHER" id="PTHR13302:SF8">
    <property type="entry name" value="CONSERVED OLIGOMERIC GOLGI COMPLEX SUBUNIT 3"/>
    <property type="match status" value="1"/>
</dbReference>
<dbReference type="GO" id="GO:0005840">
    <property type="term" value="C:ribosome"/>
    <property type="evidence" value="ECO:0007669"/>
    <property type="project" value="UniProtKB-KW"/>
</dbReference>
<sequence length="619" mass="70550">MKPEDVCDHICKLAKKGLTPSQIGVTLRDSFGVPQVKNVTGNHILRILKTNGLAANLPEDLYYLIKKAVSIRKHLDKNRKDKDAKFRLILVESRIHRLARCQLLDETMGPLLSLLSKRAELNETYAATLEEIEGFFVHLRLKLLTLPVSSQLQSIVHGDMEMSQLAPATRQASTYILEISQLEKQCFEAYFELRHQQEALRTLLSKLADAFYQPRAEEVLACDSIESLREIADCLQMDVLEPHRLRSDVSVLGVVYRLHKDVQEKLIYRVEMYIREEIKGSILYERSPDLQDQEWMAEPDAAMGQSRRGWYPTLPRTLSILAPAKIYRVLEMSTFQGLAQEAVDLCMRSLKEASEYLSRRSLPSCDASLQAFQPLVQMMDSQLFLVKHLLLLREQVSAFECELVVSEKYFNFANVWEALNLKLPDGILGILKPTVYHAEVDSKKDIESELKAACEALITNITAHITQPLAAVNTKIGNFLATSGGERSSLKDQSFMQSEELRDVISGFLANVKAKVPFTAAHIRLYLAMPPGGARNEYLGLWVLSPKPILWKPVEMRLVDTWGRLEGLLEHRESQKSNHSFRSCRPLCSWWKHGCVFFPEVMEQPWESIVQMVSQASWH</sequence>
<name>A0A812WHA4_SYMPI</name>
<dbReference type="Gene3D" id="4.10.860.130">
    <property type="match status" value="1"/>
</dbReference>
<evidence type="ECO:0000259" key="4">
    <source>
        <dbReference type="SMART" id="SM01386"/>
    </source>
</evidence>
<dbReference type="Pfam" id="PF20671">
    <property type="entry name" value="COG3_C"/>
    <property type="match status" value="1"/>
</dbReference>
<dbReference type="AlphaFoldDB" id="A0A812WHA4"/>
<comment type="caution">
    <text evidence="5">The sequence shown here is derived from an EMBL/GenBank/DDBJ whole genome shotgun (WGS) entry which is preliminary data.</text>
</comment>
<proteinExistence type="inferred from homology"/>
<dbReference type="GO" id="GO:0003735">
    <property type="term" value="F:structural constituent of ribosome"/>
    <property type="evidence" value="ECO:0007669"/>
    <property type="project" value="InterPro"/>
</dbReference>
<dbReference type="GO" id="GO:0006886">
    <property type="term" value="P:intracellular protein transport"/>
    <property type="evidence" value="ECO:0007669"/>
    <property type="project" value="InterPro"/>
</dbReference>
<feature type="domain" description="Small ribosomal subunit protein uS15 N-terminal" evidence="4">
    <location>
        <begin position="1"/>
        <end position="33"/>
    </location>
</feature>
<dbReference type="FunFam" id="4.10.860.130:FF:000001">
    <property type="entry name" value="40S ribosomal protein S13"/>
    <property type="match status" value="1"/>
</dbReference>
<dbReference type="CDD" id="cd00353">
    <property type="entry name" value="Ribosomal_S15p_S13e"/>
    <property type="match status" value="1"/>
</dbReference>
<protein>
    <submittedName>
        <fullName evidence="5">COG3 protein</fullName>
    </submittedName>
</protein>
<dbReference type="GO" id="GO:0007030">
    <property type="term" value="P:Golgi organization"/>
    <property type="evidence" value="ECO:0007669"/>
    <property type="project" value="TreeGrafter"/>
</dbReference>
<keyword evidence="6" id="KW-1185">Reference proteome</keyword>
<keyword evidence="2" id="KW-0689">Ribosomal protein</keyword>
<evidence type="ECO:0000256" key="3">
    <source>
        <dbReference type="ARBA" id="ARBA00023274"/>
    </source>
</evidence>
<dbReference type="InterPro" id="IPR012606">
    <property type="entry name" value="Ribosomal_uS15_N"/>
</dbReference>
<dbReference type="GO" id="GO:0016020">
    <property type="term" value="C:membrane"/>
    <property type="evidence" value="ECO:0007669"/>
    <property type="project" value="InterPro"/>
</dbReference>
<dbReference type="GO" id="GO:0006412">
    <property type="term" value="P:translation"/>
    <property type="evidence" value="ECO:0007669"/>
    <property type="project" value="InterPro"/>
</dbReference>
<comment type="similarity">
    <text evidence="1">Belongs to the universal ribosomal protein uS15 family.</text>
</comment>
<reference evidence="5" key="1">
    <citation type="submission" date="2021-02" db="EMBL/GenBank/DDBJ databases">
        <authorList>
            <person name="Dougan E. K."/>
            <person name="Rhodes N."/>
            <person name="Thang M."/>
            <person name="Chan C."/>
        </authorList>
    </citation>
    <scope>NUCLEOTIDE SEQUENCE</scope>
</reference>
<dbReference type="InterPro" id="IPR048685">
    <property type="entry name" value="COG3_C"/>
</dbReference>
<dbReference type="Pfam" id="PF08069">
    <property type="entry name" value="Ribosomal_S13_N"/>
    <property type="match status" value="1"/>
</dbReference>
<dbReference type="SMART" id="SM01386">
    <property type="entry name" value="Ribosomal_S13_N"/>
    <property type="match status" value="1"/>
</dbReference>
<evidence type="ECO:0000313" key="6">
    <source>
        <dbReference type="Proteomes" id="UP000649617"/>
    </source>
</evidence>
<dbReference type="Proteomes" id="UP000649617">
    <property type="component" value="Unassembled WGS sequence"/>
</dbReference>
<evidence type="ECO:0000256" key="1">
    <source>
        <dbReference type="ARBA" id="ARBA00008434"/>
    </source>
</evidence>
<dbReference type="GO" id="GO:1990904">
    <property type="term" value="C:ribonucleoprotein complex"/>
    <property type="evidence" value="ECO:0007669"/>
    <property type="project" value="UniProtKB-KW"/>
</dbReference>
<dbReference type="OrthoDB" id="296793at2759"/>
<dbReference type="GO" id="GO:0005801">
    <property type="term" value="C:cis-Golgi network"/>
    <property type="evidence" value="ECO:0007669"/>
    <property type="project" value="InterPro"/>
</dbReference>
<dbReference type="InterPro" id="IPR009068">
    <property type="entry name" value="uS15_NS1_RNA-bd_sf"/>
</dbReference>
<dbReference type="InterPro" id="IPR000589">
    <property type="entry name" value="Ribosomal_uS15"/>
</dbReference>
<evidence type="ECO:0000313" key="5">
    <source>
        <dbReference type="EMBL" id="CAE7671608.1"/>
    </source>
</evidence>
<keyword evidence="3" id="KW-0687">Ribonucleoprotein</keyword>
<organism evidence="5 6">
    <name type="scientific">Symbiodinium pilosum</name>
    <name type="common">Dinoflagellate</name>
    <dbReference type="NCBI Taxonomy" id="2952"/>
    <lineage>
        <taxon>Eukaryota</taxon>
        <taxon>Sar</taxon>
        <taxon>Alveolata</taxon>
        <taxon>Dinophyceae</taxon>
        <taxon>Suessiales</taxon>
        <taxon>Symbiodiniaceae</taxon>
        <taxon>Symbiodinium</taxon>
    </lineage>
</organism>